<evidence type="ECO:0000313" key="1">
    <source>
        <dbReference type="EMBL" id="RDX39553.1"/>
    </source>
</evidence>
<proteinExistence type="predicted"/>
<reference evidence="1 2" key="1">
    <citation type="journal article" date="2018" name="Biotechnol. Biofuels">
        <title>Integrative visual omics of the white-rot fungus Polyporus brumalis exposes the biotechnological potential of its oxidative enzymes for delignifying raw plant biomass.</title>
        <authorList>
            <person name="Miyauchi S."/>
            <person name="Rancon A."/>
            <person name="Drula E."/>
            <person name="Hage H."/>
            <person name="Chaduli D."/>
            <person name="Favel A."/>
            <person name="Grisel S."/>
            <person name="Henrissat B."/>
            <person name="Herpoel-Gimbert I."/>
            <person name="Ruiz-Duenas F.J."/>
            <person name="Chevret D."/>
            <person name="Hainaut M."/>
            <person name="Lin J."/>
            <person name="Wang M."/>
            <person name="Pangilinan J."/>
            <person name="Lipzen A."/>
            <person name="Lesage-Meessen L."/>
            <person name="Navarro D."/>
            <person name="Riley R."/>
            <person name="Grigoriev I.V."/>
            <person name="Zhou S."/>
            <person name="Raouche S."/>
            <person name="Rosso M.N."/>
        </authorList>
    </citation>
    <scope>NUCLEOTIDE SEQUENCE [LARGE SCALE GENOMIC DNA]</scope>
    <source>
        <strain evidence="1 2">BRFM 1820</strain>
    </source>
</reference>
<organism evidence="1 2">
    <name type="scientific">Lentinus brumalis</name>
    <dbReference type="NCBI Taxonomy" id="2498619"/>
    <lineage>
        <taxon>Eukaryota</taxon>
        <taxon>Fungi</taxon>
        <taxon>Dikarya</taxon>
        <taxon>Basidiomycota</taxon>
        <taxon>Agaricomycotina</taxon>
        <taxon>Agaricomycetes</taxon>
        <taxon>Polyporales</taxon>
        <taxon>Polyporaceae</taxon>
        <taxon>Lentinus</taxon>
    </lineage>
</organism>
<accession>A0A371CH04</accession>
<dbReference type="AlphaFoldDB" id="A0A371CH04"/>
<keyword evidence="2" id="KW-1185">Reference proteome</keyword>
<gene>
    <name evidence="1" type="ORF">OH76DRAFT_1413484</name>
</gene>
<sequence length="91" mass="10044">MGAYYDEVEIEDMVWDEEQRVYHYPWPASMTYGSRAVCAAVCRRSLALSSCSALSSTHAQHSPGRRRIPPALTRTAGSVCCTTPCALLIAY</sequence>
<dbReference type="EMBL" id="KZ857755">
    <property type="protein sequence ID" value="RDX39553.1"/>
    <property type="molecule type" value="Genomic_DNA"/>
</dbReference>
<protein>
    <submittedName>
        <fullName evidence="1">Uncharacterized protein</fullName>
    </submittedName>
</protein>
<dbReference type="Proteomes" id="UP000256964">
    <property type="component" value="Unassembled WGS sequence"/>
</dbReference>
<name>A0A371CH04_9APHY</name>
<evidence type="ECO:0000313" key="2">
    <source>
        <dbReference type="Proteomes" id="UP000256964"/>
    </source>
</evidence>